<dbReference type="SUPFAM" id="SSF103473">
    <property type="entry name" value="MFS general substrate transporter"/>
    <property type="match status" value="2"/>
</dbReference>
<dbReference type="PANTHER" id="PTHR23504">
    <property type="entry name" value="MAJOR FACILITATOR SUPERFAMILY DOMAIN-CONTAINING PROTEIN 10"/>
    <property type="match status" value="1"/>
</dbReference>
<evidence type="ECO:0000256" key="6">
    <source>
        <dbReference type="SAM" id="MobiDB-lite"/>
    </source>
</evidence>
<dbReference type="GO" id="GO:0016020">
    <property type="term" value="C:membrane"/>
    <property type="evidence" value="ECO:0007669"/>
    <property type="project" value="UniProtKB-SubCell"/>
</dbReference>
<feature type="transmembrane region" description="Helical" evidence="7">
    <location>
        <begin position="173"/>
        <end position="195"/>
    </location>
</feature>
<keyword evidence="9" id="KW-1185">Reference proteome</keyword>
<dbReference type="PANTHER" id="PTHR23504:SF17">
    <property type="entry name" value="MAJOR FACILITATOR SUPERFAMILY (MFS) PROFILE DOMAIN-CONTAINING PROTEIN"/>
    <property type="match status" value="1"/>
</dbReference>
<keyword evidence="4 7" id="KW-1133">Transmembrane helix</keyword>
<feature type="region of interest" description="Disordered" evidence="6">
    <location>
        <begin position="1"/>
        <end position="59"/>
    </location>
</feature>
<feature type="transmembrane region" description="Helical" evidence="7">
    <location>
        <begin position="691"/>
        <end position="720"/>
    </location>
</feature>
<dbReference type="InterPro" id="IPR011701">
    <property type="entry name" value="MFS"/>
</dbReference>
<feature type="compositionally biased region" description="Polar residues" evidence="6">
    <location>
        <begin position="393"/>
        <end position="402"/>
    </location>
</feature>
<evidence type="ECO:0000256" key="2">
    <source>
        <dbReference type="ARBA" id="ARBA00022448"/>
    </source>
</evidence>
<dbReference type="Pfam" id="PF07690">
    <property type="entry name" value="MFS_1"/>
    <property type="match status" value="1"/>
</dbReference>
<feature type="region of interest" description="Disordered" evidence="6">
    <location>
        <begin position="338"/>
        <end position="357"/>
    </location>
</feature>
<feature type="compositionally biased region" description="Basic and acidic residues" evidence="6">
    <location>
        <begin position="35"/>
        <end position="49"/>
    </location>
</feature>
<feature type="transmembrane region" description="Helical" evidence="7">
    <location>
        <begin position="149"/>
        <end position="167"/>
    </location>
</feature>
<feature type="transmembrane region" description="Helical" evidence="7">
    <location>
        <begin position="79"/>
        <end position="104"/>
    </location>
</feature>
<comment type="caution">
    <text evidence="8">The sequence shown here is derived from an EMBL/GenBank/DDBJ whole genome shotgun (WGS) entry which is preliminary data.</text>
</comment>
<name>A0AA39JRW5_9AGAR</name>
<evidence type="ECO:0000256" key="7">
    <source>
        <dbReference type="SAM" id="Phobius"/>
    </source>
</evidence>
<evidence type="ECO:0000313" key="8">
    <source>
        <dbReference type="EMBL" id="KAK0447614.1"/>
    </source>
</evidence>
<keyword evidence="3 7" id="KW-0812">Transmembrane</keyword>
<feature type="region of interest" description="Disordered" evidence="6">
    <location>
        <begin position="440"/>
        <end position="504"/>
    </location>
</feature>
<dbReference type="EMBL" id="JAUEPT010000011">
    <property type="protein sequence ID" value="KAK0447614.1"/>
    <property type="molecule type" value="Genomic_DNA"/>
</dbReference>
<evidence type="ECO:0000256" key="1">
    <source>
        <dbReference type="ARBA" id="ARBA00004141"/>
    </source>
</evidence>
<comment type="subcellular location">
    <subcellularLocation>
        <location evidence="1">Membrane</location>
        <topology evidence="1">Multi-pass membrane protein</topology>
    </subcellularLocation>
</comment>
<dbReference type="InterPro" id="IPR001958">
    <property type="entry name" value="Tet-R_TetA/multi-R_MdtG-like"/>
</dbReference>
<feature type="transmembrane region" description="Helical" evidence="7">
    <location>
        <begin position="207"/>
        <end position="229"/>
    </location>
</feature>
<feature type="transmembrane region" description="Helical" evidence="7">
    <location>
        <begin position="249"/>
        <end position="272"/>
    </location>
</feature>
<feature type="transmembrane region" description="Helical" evidence="7">
    <location>
        <begin position="116"/>
        <end position="137"/>
    </location>
</feature>
<dbReference type="AlphaFoldDB" id="A0AA39JRW5"/>
<feature type="compositionally biased region" description="Polar residues" evidence="6">
    <location>
        <begin position="467"/>
        <end position="486"/>
    </location>
</feature>
<protein>
    <recommendedName>
        <fullName evidence="10">Major facilitator superfamily MFS-1</fullName>
    </recommendedName>
</protein>
<keyword evidence="5 7" id="KW-0472">Membrane</keyword>
<accession>A0AA39JRW5</accession>
<feature type="transmembrane region" description="Helical" evidence="7">
    <location>
        <begin position="765"/>
        <end position="785"/>
    </location>
</feature>
<evidence type="ECO:0008006" key="10">
    <source>
        <dbReference type="Google" id="ProtNLM"/>
    </source>
</evidence>
<evidence type="ECO:0000256" key="3">
    <source>
        <dbReference type="ARBA" id="ARBA00022692"/>
    </source>
</evidence>
<dbReference type="GO" id="GO:0022857">
    <property type="term" value="F:transmembrane transporter activity"/>
    <property type="evidence" value="ECO:0007669"/>
    <property type="project" value="InterPro"/>
</dbReference>
<feature type="transmembrane region" description="Helical" evidence="7">
    <location>
        <begin position="616"/>
        <end position="638"/>
    </location>
</feature>
<dbReference type="Gene3D" id="1.20.1250.20">
    <property type="entry name" value="MFS general substrate transporter like domains"/>
    <property type="match status" value="2"/>
</dbReference>
<evidence type="ECO:0000256" key="5">
    <source>
        <dbReference type="ARBA" id="ARBA00023136"/>
    </source>
</evidence>
<keyword evidence="2" id="KW-0813">Transport</keyword>
<feature type="transmembrane region" description="Helical" evidence="7">
    <location>
        <begin position="659"/>
        <end position="679"/>
    </location>
</feature>
<feature type="compositionally biased region" description="Acidic residues" evidence="6">
    <location>
        <begin position="440"/>
        <end position="457"/>
    </location>
</feature>
<evidence type="ECO:0000313" key="9">
    <source>
        <dbReference type="Proteomes" id="UP001175226"/>
    </source>
</evidence>
<dbReference type="InterPro" id="IPR036259">
    <property type="entry name" value="MFS_trans_sf"/>
</dbReference>
<proteinExistence type="predicted"/>
<feature type="region of interest" description="Disordered" evidence="6">
    <location>
        <begin position="386"/>
        <end position="409"/>
    </location>
</feature>
<dbReference type="Proteomes" id="UP001175226">
    <property type="component" value="Unassembled WGS sequence"/>
</dbReference>
<evidence type="ECO:0000256" key="4">
    <source>
        <dbReference type="ARBA" id="ARBA00022989"/>
    </source>
</evidence>
<gene>
    <name evidence="8" type="ORF">EV421DRAFT_1926467</name>
</gene>
<feature type="region of interest" description="Disordered" evidence="6">
    <location>
        <begin position="279"/>
        <end position="319"/>
    </location>
</feature>
<reference evidence="8" key="1">
    <citation type="submission" date="2023-06" db="EMBL/GenBank/DDBJ databases">
        <authorList>
            <consortium name="Lawrence Berkeley National Laboratory"/>
            <person name="Ahrendt S."/>
            <person name="Sahu N."/>
            <person name="Indic B."/>
            <person name="Wong-Bajracharya J."/>
            <person name="Merenyi Z."/>
            <person name="Ke H.-M."/>
            <person name="Monk M."/>
            <person name="Kocsube S."/>
            <person name="Drula E."/>
            <person name="Lipzen A."/>
            <person name="Balint B."/>
            <person name="Henrissat B."/>
            <person name="Andreopoulos B."/>
            <person name="Martin F.M."/>
            <person name="Harder C.B."/>
            <person name="Rigling D."/>
            <person name="Ford K.L."/>
            <person name="Foster G.D."/>
            <person name="Pangilinan J."/>
            <person name="Papanicolaou A."/>
            <person name="Barry K."/>
            <person name="LaButti K."/>
            <person name="Viragh M."/>
            <person name="Koriabine M."/>
            <person name="Yan M."/>
            <person name="Riley R."/>
            <person name="Champramary S."/>
            <person name="Plett K.L."/>
            <person name="Tsai I.J."/>
            <person name="Slot J."/>
            <person name="Sipos G."/>
            <person name="Plett J."/>
            <person name="Nagy L.G."/>
            <person name="Grigoriev I.V."/>
        </authorList>
    </citation>
    <scope>NUCLEOTIDE SEQUENCE</scope>
    <source>
        <strain evidence="8">FPL87.14</strain>
    </source>
</reference>
<dbReference type="PRINTS" id="PR01035">
    <property type="entry name" value="TCRTETA"/>
</dbReference>
<organism evidence="8 9">
    <name type="scientific">Armillaria borealis</name>
    <dbReference type="NCBI Taxonomy" id="47425"/>
    <lineage>
        <taxon>Eukaryota</taxon>
        <taxon>Fungi</taxon>
        <taxon>Dikarya</taxon>
        <taxon>Basidiomycota</taxon>
        <taxon>Agaricomycotina</taxon>
        <taxon>Agaricomycetes</taxon>
        <taxon>Agaricomycetidae</taxon>
        <taxon>Agaricales</taxon>
        <taxon>Marasmiineae</taxon>
        <taxon>Physalacriaceae</taxon>
        <taxon>Armillaria</taxon>
    </lineage>
</organism>
<sequence>MSSPYPRPNGDEESISRGGDETSTSFRRTLSRLLNGDRDERRSLRRREDVNEEPTERLPVPTVLPSPDVYSTPLPTLSIIVLSITMLGEFLLANVSTPFLLFMVKDFGVLADDAEVAFWTGILVSAFFLTQFATSLLWATVANKYGCRLVLVVCLLGGSITCTVFGLCKNIEQALAVRLLQGIFGGAVGVARGAVASITDESNSGRAYAILGFCWGFGGVAGAIVGGFFESPATKWPGAFGSESVFALYPYLLPCAVAAFITSVGSILACFLDRDGGSATTVAPSEPEKNGEIPSPIPEEESLTASPNADDEAFPRTFTGESLSKTLTQKLSGYLSARGQDSVDTTGPKPGPSASAALPILRSNTFSKASRNAGYGTFTSRYGQSFGARHESTTSSVLPSSNVRRRRDSDASLAHRMVMANENTVNNIADLWVAAAMNADNEDGDQTDDDLSDDDSIDASRGRRYSRSNTASPFSRRSISQQNAGGTPTVRPVPLGASPHPQTRLLRQDSLAPSVDTVSRGMPSIYTNTGIESSPAPAAPSMLFRSDTLMSNTEALTTILEARKSQVELDRPPSMWSKLPGMIILQYGLLALHTTTHDQLFMSYLVTDYNSGGLNLSAGGFAQIIAIMCIFQIAYQFYLYPNLGHVLLPPRGRLSHLAMFRLGSFLFIPSYLTVVLYRVPFASADSDGGFVLMTALAVSTAVRFCGVTFAFTSVAILLNYMSPPEAVGYANGVAQSIVSLARCFGPVLGGYLWSVSIDGNPSGYPLGFIAVGAVCAMAVLHSFLIR</sequence>